<evidence type="ECO:0000256" key="4">
    <source>
        <dbReference type="ARBA" id="ARBA00022741"/>
    </source>
</evidence>
<proteinExistence type="predicted"/>
<dbReference type="PANTHER" id="PTHR13504">
    <property type="entry name" value="FIDO DOMAIN-CONTAINING PROTEIN DDB_G0283145"/>
    <property type="match status" value="1"/>
</dbReference>
<evidence type="ECO:0000256" key="6">
    <source>
        <dbReference type="ARBA" id="ARBA00022840"/>
    </source>
</evidence>
<gene>
    <name evidence="11" type="ORF">B1B_01288</name>
    <name evidence="10" type="ORF">B2A_10682</name>
</gene>
<dbReference type="SUPFAM" id="SSF140931">
    <property type="entry name" value="Fic-like"/>
    <property type="match status" value="1"/>
</dbReference>
<name>T1C7X5_9ZZZZ</name>
<dbReference type="Pfam" id="PF02661">
    <property type="entry name" value="Fic"/>
    <property type="match status" value="1"/>
</dbReference>
<keyword evidence="3" id="KW-0677">Repeat</keyword>
<comment type="caution">
    <text evidence="11">The sequence shown here is derived from an EMBL/GenBank/DDBJ whole genome shotgun (WGS) entry which is preliminary data.</text>
</comment>
<feature type="domain" description="Fido" evidence="9">
    <location>
        <begin position="65"/>
        <end position="207"/>
    </location>
</feature>
<dbReference type="InterPro" id="IPR036597">
    <property type="entry name" value="Fido-like_dom_sf"/>
</dbReference>
<reference evidence="11" key="1">
    <citation type="submission" date="2013-08" db="EMBL/GenBank/DDBJ databases">
        <authorList>
            <person name="Mendez C."/>
            <person name="Richter M."/>
            <person name="Ferrer M."/>
            <person name="Sanchez J."/>
        </authorList>
    </citation>
    <scope>NUCLEOTIDE SEQUENCE</scope>
</reference>
<keyword evidence="7" id="KW-1133">Transmembrane helix</keyword>
<dbReference type="PANTHER" id="PTHR13504:SF34">
    <property type="entry name" value="PROTEIN ADENYLYLTRANSFERASE FICD"/>
    <property type="match status" value="1"/>
</dbReference>
<evidence type="ECO:0000256" key="7">
    <source>
        <dbReference type="ARBA" id="ARBA00022989"/>
    </source>
</evidence>
<evidence type="ECO:0000256" key="1">
    <source>
        <dbReference type="ARBA" id="ARBA00004167"/>
    </source>
</evidence>
<sequence length="221" mass="25117">MTPPRQPDRYVAQGIEAEFEPGSRGRVLRNLAGVRSVREMTRLESEHLLIATERLIDETTVEQRFHAEDVRHMHRLWLGDIYAWAGEYRQVNMTKGSFMFAASNLIPRLMQAFEQGPLREFTPCKYANAEDQAQALAVVHAELILIHPFRDGNGRCARLLAVLMGLQAGLPALDFGGVRGEEKRRYIAAVHAAMDRKYEQMIAVFSRIIARTQRVARTSRG</sequence>
<evidence type="ECO:0000259" key="9">
    <source>
        <dbReference type="PROSITE" id="PS51459"/>
    </source>
</evidence>
<dbReference type="InterPro" id="IPR003812">
    <property type="entry name" value="Fido"/>
</dbReference>
<dbReference type="GO" id="GO:0016020">
    <property type="term" value="C:membrane"/>
    <property type="evidence" value="ECO:0007669"/>
    <property type="project" value="UniProtKB-SubCell"/>
</dbReference>
<organism evidence="11">
    <name type="scientific">mine drainage metagenome</name>
    <dbReference type="NCBI Taxonomy" id="410659"/>
    <lineage>
        <taxon>unclassified sequences</taxon>
        <taxon>metagenomes</taxon>
        <taxon>ecological metagenomes</taxon>
    </lineage>
</organism>
<accession>T1C7X5</accession>
<dbReference type="PROSITE" id="PS51459">
    <property type="entry name" value="FIDO"/>
    <property type="match status" value="1"/>
</dbReference>
<evidence type="ECO:0000256" key="3">
    <source>
        <dbReference type="ARBA" id="ARBA00022737"/>
    </source>
</evidence>
<dbReference type="GO" id="GO:0005524">
    <property type="term" value="F:ATP binding"/>
    <property type="evidence" value="ECO:0007669"/>
    <property type="project" value="UniProtKB-KW"/>
</dbReference>
<comment type="subcellular location">
    <subcellularLocation>
        <location evidence="1">Membrane</location>
        <topology evidence="1">Single-pass membrane protein</topology>
    </subcellularLocation>
</comment>
<protein>
    <submittedName>
        <fullName evidence="11">Cell filamentation protein fic</fullName>
    </submittedName>
</protein>
<dbReference type="EMBL" id="AUZY01000896">
    <property type="protein sequence ID" value="EQD77043.1"/>
    <property type="molecule type" value="Genomic_DNA"/>
</dbReference>
<dbReference type="Gene3D" id="1.10.3290.10">
    <property type="entry name" value="Fido-like domain"/>
    <property type="match status" value="1"/>
</dbReference>
<evidence type="ECO:0000313" key="10">
    <source>
        <dbReference type="EMBL" id="EQD41416.1"/>
    </source>
</evidence>
<evidence type="ECO:0000256" key="2">
    <source>
        <dbReference type="ARBA" id="ARBA00022692"/>
    </source>
</evidence>
<dbReference type="InterPro" id="IPR040198">
    <property type="entry name" value="Fido_containing"/>
</dbReference>
<keyword evidence="4" id="KW-0547">Nucleotide-binding</keyword>
<keyword evidence="8" id="KW-0472">Membrane</keyword>
<reference evidence="11" key="2">
    <citation type="journal article" date="2014" name="ISME J.">
        <title>Microbial stratification in low pH oxic and suboxic macroscopic growths along an acid mine drainage.</title>
        <authorList>
            <person name="Mendez-Garcia C."/>
            <person name="Mesa V."/>
            <person name="Sprenger R.R."/>
            <person name="Richter M."/>
            <person name="Diez M.S."/>
            <person name="Solano J."/>
            <person name="Bargiela R."/>
            <person name="Golyshina O.V."/>
            <person name="Manteca A."/>
            <person name="Ramos J.L."/>
            <person name="Gallego J.R."/>
            <person name="Llorente I."/>
            <person name="Martins Dos Santos V.A."/>
            <person name="Jensen O.N."/>
            <person name="Pelaez A.I."/>
            <person name="Sanchez J."/>
            <person name="Ferrer M."/>
        </authorList>
    </citation>
    <scope>NUCLEOTIDE SEQUENCE</scope>
</reference>
<keyword evidence="2" id="KW-0812">Transmembrane</keyword>
<evidence type="ECO:0000313" key="11">
    <source>
        <dbReference type="EMBL" id="EQD77043.1"/>
    </source>
</evidence>
<evidence type="ECO:0000256" key="5">
    <source>
        <dbReference type="ARBA" id="ARBA00022803"/>
    </source>
</evidence>
<evidence type="ECO:0000256" key="8">
    <source>
        <dbReference type="ARBA" id="ARBA00023136"/>
    </source>
</evidence>
<dbReference type="EMBL" id="AUZZ01007691">
    <property type="protein sequence ID" value="EQD41416.1"/>
    <property type="molecule type" value="Genomic_DNA"/>
</dbReference>
<keyword evidence="6" id="KW-0067">ATP-binding</keyword>
<keyword evidence="5" id="KW-0802">TPR repeat</keyword>
<dbReference type="AlphaFoldDB" id="T1C7X5"/>